<keyword evidence="3" id="KW-0808">Transferase</keyword>
<feature type="domain" description="L,D-TPase catalytic" evidence="9">
    <location>
        <begin position="45"/>
        <end position="176"/>
    </location>
</feature>
<feature type="active site" description="Proton donor/acceptor" evidence="7">
    <location>
        <position position="139"/>
    </location>
</feature>
<evidence type="ECO:0000256" key="5">
    <source>
        <dbReference type="ARBA" id="ARBA00022984"/>
    </source>
</evidence>
<evidence type="ECO:0000313" key="11">
    <source>
        <dbReference type="Proteomes" id="UP001476282"/>
    </source>
</evidence>
<keyword evidence="4 7" id="KW-0133">Cell shape</keyword>
<dbReference type="RefSeq" id="WP_353566527.1">
    <property type="nucleotide sequence ID" value="NZ_BAABRI010000007.1"/>
</dbReference>
<reference evidence="10 11" key="1">
    <citation type="submission" date="2024-02" db="EMBL/GenBank/DDBJ databases">
        <title>Haloferula sargassicola NBRC 104335.</title>
        <authorList>
            <person name="Ichikawa N."/>
            <person name="Katano-Makiyama Y."/>
            <person name="Hidaka K."/>
        </authorList>
    </citation>
    <scope>NUCLEOTIDE SEQUENCE [LARGE SCALE GENOMIC DNA]</scope>
    <source>
        <strain evidence="10 11">NBRC 104335</strain>
    </source>
</reference>
<comment type="pathway">
    <text evidence="1 7">Cell wall biogenesis; peptidoglycan biosynthesis.</text>
</comment>
<dbReference type="InterPro" id="IPR005490">
    <property type="entry name" value="LD_TPept_cat_dom"/>
</dbReference>
<dbReference type="Gene3D" id="2.40.440.10">
    <property type="entry name" value="L,D-transpeptidase catalytic domain-like"/>
    <property type="match status" value="1"/>
</dbReference>
<feature type="active site" description="Nucleophile" evidence="7">
    <location>
        <position position="152"/>
    </location>
</feature>
<keyword evidence="5 7" id="KW-0573">Peptidoglycan synthesis</keyword>
<protein>
    <recommendedName>
        <fullName evidence="9">L,D-TPase catalytic domain-containing protein</fullName>
    </recommendedName>
</protein>
<evidence type="ECO:0000256" key="4">
    <source>
        <dbReference type="ARBA" id="ARBA00022960"/>
    </source>
</evidence>
<evidence type="ECO:0000256" key="2">
    <source>
        <dbReference type="ARBA" id="ARBA00005992"/>
    </source>
</evidence>
<evidence type="ECO:0000256" key="1">
    <source>
        <dbReference type="ARBA" id="ARBA00004752"/>
    </source>
</evidence>
<dbReference type="PROSITE" id="PS52029">
    <property type="entry name" value="LD_TPASE"/>
    <property type="match status" value="1"/>
</dbReference>
<dbReference type="CDD" id="cd16913">
    <property type="entry name" value="YkuD_like"/>
    <property type="match status" value="1"/>
</dbReference>
<feature type="chain" id="PRO_5046728583" description="L,D-TPase catalytic domain-containing protein" evidence="8">
    <location>
        <begin position="19"/>
        <end position="215"/>
    </location>
</feature>
<feature type="signal peptide" evidence="8">
    <location>
        <begin position="1"/>
        <end position="18"/>
    </location>
</feature>
<name>A0ABP9UQV6_9BACT</name>
<accession>A0ABP9UQV6</accession>
<evidence type="ECO:0000256" key="3">
    <source>
        <dbReference type="ARBA" id="ARBA00022679"/>
    </source>
</evidence>
<organism evidence="10 11">
    <name type="scientific">Haloferula sargassicola</name>
    <dbReference type="NCBI Taxonomy" id="490096"/>
    <lineage>
        <taxon>Bacteria</taxon>
        <taxon>Pseudomonadati</taxon>
        <taxon>Verrucomicrobiota</taxon>
        <taxon>Verrucomicrobiia</taxon>
        <taxon>Verrucomicrobiales</taxon>
        <taxon>Verrucomicrobiaceae</taxon>
        <taxon>Haloferula</taxon>
    </lineage>
</organism>
<gene>
    <name evidence="10" type="ORF">Hsar01_01603</name>
</gene>
<keyword evidence="6 7" id="KW-0961">Cell wall biogenesis/degradation</keyword>
<evidence type="ECO:0000256" key="6">
    <source>
        <dbReference type="ARBA" id="ARBA00023316"/>
    </source>
</evidence>
<sequence length="215" mass="23676">MRLSALLFLPVLILASCGGLPPGSGLDAYQAYDRPAKTAHDPSAVRVEVSTSRQRAYVMEGDEPLLVMPVAVGTPATPTPTGHFRITTKEERRRSTTEGYASSGDLTKKVTRRNVPAGWKFTGRPLPYWCGFGDGCGFHTGWIKHTPCTDGCIRMHENVAPKFFNLVQVGTPVDVAFYQPEDRLYGNIPLPPDAGPLPDYDTSVYTSDAYFERHR</sequence>
<dbReference type="EMBL" id="BAABRI010000007">
    <property type="protein sequence ID" value="GAA5482384.1"/>
    <property type="molecule type" value="Genomic_DNA"/>
</dbReference>
<keyword evidence="8" id="KW-0732">Signal</keyword>
<proteinExistence type="inferred from homology"/>
<evidence type="ECO:0000259" key="9">
    <source>
        <dbReference type="PROSITE" id="PS52029"/>
    </source>
</evidence>
<keyword evidence="11" id="KW-1185">Reference proteome</keyword>
<comment type="similarity">
    <text evidence="2">Belongs to the YkuD family.</text>
</comment>
<dbReference type="InterPro" id="IPR050979">
    <property type="entry name" value="LD-transpeptidase"/>
</dbReference>
<dbReference type="PANTHER" id="PTHR30582:SF2">
    <property type="entry name" value="L,D-TRANSPEPTIDASE YCIB-RELATED"/>
    <property type="match status" value="1"/>
</dbReference>
<comment type="caution">
    <text evidence="10">The sequence shown here is derived from an EMBL/GenBank/DDBJ whole genome shotgun (WGS) entry which is preliminary data.</text>
</comment>
<dbReference type="Proteomes" id="UP001476282">
    <property type="component" value="Unassembled WGS sequence"/>
</dbReference>
<dbReference type="PANTHER" id="PTHR30582">
    <property type="entry name" value="L,D-TRANSPEPTIDASE"/>
    <property type="match status" value="1"/>
</dbReference>
<dbReference type="InterPro" id="IPR038063">
    <property type="entry name" value="Transpep_catalytic_dom"/>
</dbReference>
<evidence type="ECO:0000256" key="8">
    <source>
        <dbReference type="SAM" id="SignalP"/>
    </source>
</evidence>
<dbReference type="SUPFAM" id="SSF141523">
    <property type="entry name" value="L,D-transpeptidase catalytic domain-like"/>
    <property type="match status" value="1"/>
</dbReference>
<evidence type="ECO:0000313" key="10">
    <source>
        <dbReference type="EMBL" id="GAA5482384.1"/>
    </source>
</evidence>
<evidence type="ECO:0000256" key="7">
    <source>
        <dbReference type="PROSITE-ProRule" id="PRU01373"/>
    </source>
</evidence>
<dbReference type="Pfam" id="PF03734">
    <property type="entry name" value="YkuD"/>
    <property type="match status" value="1"/>
</dbReference>
<dbReference type="PROSITE" id="PS51257">
    <property type="entry name" value="PROKAR_LIPOPROTEIN"/>
    <property type="match status" value="1"/>
</dbReference>